<evidence type="ECO:0000256" key="8">
    <source>
        <dbReference type="ARBA" id="ARBA00022989"/>
    </source>
</evidence>
<dbReference type="GO" id="GO:0016887">
    <property type="term" value="F:ATP hydrolysis activity"/>
    <property type="evidence" value="ECO:0007669"/>
    <property type="project" value="InterPro"/>
</dbReference>
<feature type="domain" description="ABC transporter" evidence="12">
    <location>
        <begin position="2266"/>
        <end position="2496"/>
    </location>
</feature>
<feature type="transmembrane region" description="Helical" evidence="11">
    <location>
        <begin position="2180"/>
        <end position="2207"/>
    </location>
</feature>
<dbReference type="Pfam" id="PF00665">
    <property type="entry name" value="rve"/>
    <property type="match status" value="1"/>
</dbReference>
<dbReference type="InterPro" id="IPR025724">
    <property type="entry name" value="GAG-pre-integrase_dom"/>
</dbReference>
<comment type="subcellular location">
    <subcellularLocation>
        <location evidence="1">Membrane</location>
        <topology evidence="1">Multi-pass membrane protein</topology>
    </subcellularLocation>
</comment>
<reference evidence="14" key="1">
    <citation type="submission" date="2018-02" db="EMBL/GenBank/DDBJ databases">
        <authorList>
            <person name="Cohen D.B."/>
            <person name="Kent A.D."/>
        </authorList>
    </citation>
    <scope>NUCLEOTIDE SEQUENCE</scope>
</reference>
<dbReference type="Pfam" id="PF13976">
    <property type="entry name" value="gag_pre-integrs"/>
    <property type="match status" value="1"/>
</dbReference>
<dbReference type="PANTHER" id="PTHR48040">
    <property type="entry name" value="PLEIOTROPIC DRUG RESISTANCE PROTEIN 1-LIKE ISOFORM X1"/>
    <property type="match status" value="1"/>
</dbReference>
<gene>
    <name evidence="14" type="ORF">FSB_LOCUS40300</name>
</gene>
<dbReference type="InterPro" id="IPR001584">
    <property type="entry name" value="Integrase_cat-core"/>
</dbReference>
<feature type="region of interest" description="Disordered" evidence="10">
    <location>
        <begin position="1212"/>
        <end position="1263"/>
    </location>
</feature>
<keyword evidence="7" id="KW-0067">ATP-binding</keyword>
<organism evidence="14">
    <name type="scientific">Fagus sylvatica</name>
    <name type="common">Beechnut</name>
    <dbReference type="NCBI Taxonomy" id="28930"/>
    <lineage>
        <taxon>Eukaryota</taxon>
        <taxon>Viridiplantae</taxon>
        <taxon>Streptophyta</taxon>
        <taxon>Embryophyta</taxon>
        <taxon>Tracheophyta</taxon>
        <taxon>Spermatophyta</taxon>
        <taxon>Magnoliopsida</taxon>
        <taxon>eudicotyledons</taxon>
        <taxon>Gunneridae</taxon>
        <taxon>Pentapetalae</taxon>
        <taxon>rosids</taxon>
        <taxon>fabids</taxon>
        <taxon>Fagales</taxon>
        <taxon>Fagaceae</taxon>
        <taxon>Fagus</taxon>
    </lineage>
</organism>
<keyword evidence="9 11" id="KW-0472">Membrane</keyword>
<dbReference type="Pfam" id="PF25597">
    <property type="entry name" value="SH3_retrovirus"/>
    <property type="match status" value="1"/>
</dbReference>
<dbReference type="SUPFAM" id="SSF52540">
    <property type="entry name" value="P-loop containing nucleoside triphosphate hydrolases"/>
    <property type="match status" value="2"/>
</dbReference>
<dbReference type="Gene3D" id="3.40.50.300">
    <property type="entry name" value="P-loop containing nucleotide triphosphate hydrolases"/>
    <property type="match status" value="3"/>
</dbReference>
<dbReference type="InterPro" id="IPR036397">
    <property type="entry name" value="RNaseH_sf"/>
</dbReference>
<dbReference type="InterPro" id="IPR043926">
    <property type="entry name" value="ABCG_dom"/>
</dbReference>
<evidence type="ECO:0000256" key="11">
    <source>
        <dbReference type="SAM" id="Phobius"/>
    </source>
</evidence>
<evidence type="ECO:0000259" key="13">
    <source>
        <dbReference type="PROSITE" id="PS50994"/>
    </source>
</evidence>
<protein>
    <recommendedName>
        <fullName evidence="15">Integrase catalytic domain-containing protein</fullName>
    </recommendedName>
</protein>
<feature type="compositionally biased region" description="Low complexity" evidence="10">
    <location>
        <begin position="1212"/>
        <end position="1232"/>
    </location>
</feature>
<dbReference type="Pfam" id="PF08370">
    <property type="entry name" value="PDR_assoc"/>
    <property type="match status" value="1"/>
</dbReference>
<dbReference type="GO" id="GO:0015074">
    <property type="term" value="P:DNA integration"/>
    <property type="evidence" value="ECO:0007669"/>
    <property type="project" value="InterPro"/>
</dbReference>
<feature type="transmembrane region" description="Helical" evidence="11">
    <location>
        <begin position="2091"/>
        <end position="2110"/>
    </location>
</feature>
<sequence>MAQMVGTDEIESLRIELAEIGRSIRSSFRQHTSSFRSSTSGLSSTKGDVDAEFALQWAAIERLPTFERLRSSLFDEDGDVGDTDNKEKRVTDVTKLGPEERHLFIERLIKHIEHDNLGLLRKIRNRIDRVGVDLPTVEVRYKNLCVEAECEVVYGKPLPTLWNSLKSVLSVFARLPGSKSRQAKIRIINDVSGIIKPGRITLLLGPPGCGKTSLLKALSGNLNQSLKITGEITYNGYKLEEFVPQKTSAYISQNDMHISEMTVREILDFSSRCQGVGSRAVHNSDNNNSICCWPNEDVMVEVSKREKEAGIIPDPDIDTYMKAISAKGLKRTLQTDYILKILGLDICADTLVGDAMKRGISGGQKKRLTTGSLNNGMIAVLLSTSVNEITKSQFQLRILTTIEFKFDRGDDCRALNKASMANSDSFPSAPTDTPEYLGDVPTSKYYLHHGDSPGAILVSQSLVGDNYHTWSRSMVMALTAKNKIGFVNGVIEQPQDEFSPAYNAWVRCNTMVISWLLNSLSKEIASSVIYANTAKEIWEDLRERFAQGNGPRIFEIQKSISVLSQDNSSVSSYYTRLKSLWDELSNFRPIPDCSCGAMKVLLDNKQHEYVMQFLMGLNDSFSHVRAQILMTDPLPSITKAFALVIQEERQRNINIPSLAPAADSVALFTRGEATRHNYGKNQSYKKDRPICSHCGITGHTVDKCYKLHGYPPGYKFKAKMHSAHQSSAVVEDPHLPFTQAQCQQLLSMLSSQASLASLQSSQHPVNNQVVSQESAGTSSTPHQAASAISHFMSDHMVHSLRKFTSITSSINTYIHLPNGEKVLATHIGTVQVTTSLLLTDDLVTWKRIGLGRKKNGLYFLQDSTDAVPSSSFPSVAAHTAVNNTPVFDVWHHRLGHPSLSRLSLLKNVISDLVMPSANEHCKVCHISKQKRLPFHTAVHFADLPFDLIHCDIWGPYHVPTIDQQRYFLTIVDDCTRCTWVFLMKQKSETSPLIQSFFALIKTQFSASIKMVRSDNGPEFKMPSFYAQHGTLHQKSCVGTPQQNATVERKHQHLLMVARALRFQANLPLPFWGYCVLTATHLINRIPTPLLGNKFFELLFKKLPNYSCLRVFGCLCYAATLSHNRHKFAPRSKQCVMLGYPQGIKGYRLLDLDTKQVFVSRDVLFYENSFPFHTLQPSTPTACMVLPSPITDLPMSLSPITFDTNTSTSSSLFNSPLHSPLSPSHSHTSSPLPVNSTLLQPPDIVSDQTAPPFNPPSTTLRKSTRIHKPPSYLQAFHCNTASSGPAHSPSSPATNQGTAPTVFPLSNYISYSQLAPCYHSFVLSASAIREPTSFHEASKDPNWCQAMQTELAALEANHTWSLQPLPPGKVPIGSKWVFKVKLRSDGSLERYKARLVAKGYNQQEGFDYFETFSPVAKFVTVRSLLAIAAVKGWALYQLDVNNAFLHGELDEEVYMTLPQGLHSKGEPSNIVCKLTKSLYGLKQASRQWFSKFSATLLNHGFIQSKADYSLFTRQDGSSFIALLLKDLGPVRYFLGLEIARSSQGISVSQRKYALEILEDAGLLGCKPVKCPMDQNLKLSKLEGPLLPDPTVYRRLIGRLMYLTLTRPDIVFAVHKLSQFMEHPREPHYKAAQHILQYIKGAPSQGMFYPSNSELHIKAFSDSDWAGCPDTRRSTTGYCIFLGHSLVSWRSKKQNTVSRSSAEAEYRAMASAVCEVIWLRSLLHDLQISHPNAALLFSDSQAAIHIAANPVFHERTKHIEIDCHLVRDKIQEGVIRNIHVPSKHQVADIMTKALGFTLFSSLIVKMGMHNLSTAFQIVTCLQQLVHITDATVLVSLLQPAPETFDLFDDLILMSEGKIVYHGPRDHVLEFFEDCGFRCPERKRVADFVQEVISKKDQAQYWYHMEVPYSYVSVDMFSRKFKESPFGKKLDEELSEPYDKSQSHKAALSFSVYSLSKWELFRACTSRELLLMKRNSFIYIFKTIQLILTSCITMTVFLRTRMDIDILHANYYMGGLFYSLFILLVGGIPELSMTIQRLEVFYKQKSFCFYPAWAYAIPASLLKVPISFVESLVWTSLTYYVIGYSPEAQRFFRQFILLFAVHLSSLSMFRFLASVFQTNNASMTAASIPVWLKWSFWVSPLTYGEIGLSSNEFLAPRWQKMLSTNTTIGQEILESRGLNFDGYFYWISLGALFGFTIVFNIGYILALSFLESPGSSRAIISHEKLSQIQGSEASCDGAHVDEKSRNSPSQISLEPNKGRMVLPFTPLTVVFQDVQYHVDTPLEMREKGFPNKKLQLLSDITGALRSGVLTALMGVSGAGKTTLLDVLAGRKTSGYIEGQINIGGYPKVEESVIFSAWLRLSPQIDSKTKAEFVNEVLETIELDGIKDALVGIPGVNGLSNEQRKRLTIAVELVANPSIIFMDEPTTGLDARAAAIVMRAVKNVADTGRTIVCTIHQPSIDIFEAFDELILLKTGGHVIFSGPLGQHSRSVIEYFEGIPGVPKIRNNYNPATWMLEVTSTSAEAELGVDFAQKYRESALFE</sequence>
<keyword evidence="6" id="KW-0547">Nucleotide-binding</keyword>
<dbReference type="Gene3D" id="3.30.420.10">
    <property type="entry name" value="Ribonuclease H-like superfamily/Ribonuclease H"/>
    <property type="match status" value="1"/>
</dbReference>
<evidence type="ECO:0000256" key="6">
    <source>
        <dbReference type="ARBA" id="ARBA00022741"/>
    </source>
</evidence>
<dbReference type="CDD" id="cd09272">
    <property type="entry name" value="RNase_HI_RT_Ty1"/>
    <property type="match status" value="1"/>
</dbReference>
<evidence type="ECO:0000256" key="5">
    <source>
        <dbReference type="ARBA" id="ARBA00022737"/>
    </source>
</evidence>
<evidence type="ECO:0000256" key="9">
    <source>
        <dbReference type="ARBA" id="ARBA00023136"/>
    </source>
</evidence>
<dbReference type="SUPFAM" id="SSF53098">
    <property type="entry name" value="Ribonuclease H-like"/>
    <property type="match status" value="1"/>
</dbReference>
<proteinExistence type="inferred from homology"/>
<dbReference type="GO" id="GO:0140359">
    <property type="term" value="F:ABC-type transporter activity"/>
    <property type="evidence" value="ECO:0007669"/>
    <property type="project" value="InterPro"/>
</dbReference>
<dbReference type="InterPro" id="IPR005162">
    <property type="entry name" value="Retrotrans_gag_dom"/>
</dbReference>
<evidence type="ECO:0000256" key="2">
    <source>
        <dbReference type="ARBA" id="ARBA00006012"/>
    </source>
</evidence>
<feature type="transmembrane region" description="Helical" evidence="11">
    <location>
        <begin position="1974"/>
        <end position="1995"/>
    </location>
</feature>
<dbReference type="InterPro" id="IPR013525">
    <property type="entry name" value="ABC2_TM"/>
</dbReference>
<dbReference type="InterPro" id="IPR012337">
    <property type="entry name" value="RNaseH-like_sf"/>
</dbReference>
<dbReference type="InterPro" id="IPR013103">
    <property type="entry name" value="RVT_2"/>
</dbReference>
<feature type="compositionally biased region" description="Polar residues" evidence="10">
    <location>
        <begin position="1245"/>
        <end position="1260"/>
    </location>
</feature>
<evidence type="ECO:0000256" key="4">
    <source>
        <dbReference type="ARBA" id="ARBA00022692"/>
    </source>
</evidence>
<dbReference type="InterPro" id="IPR043502">
    <property type="entry name" value="DNA/RNA_pol_sf"/>
</dbReference>
<keyword evidence="5" id="KW-0677">Repeat</keyword>
<dbReference type="PROSITE" id="PS50893">
    <property type="entry name" value="ABC_TRANSPORTER_2"/>
    <property type="match status" value="1"/>
</dbReference>
<evidence type="ECO:0000256" key="3">
    <source>
        <dbReference type="ARBA" id="ARBA00022448"/>
    </source>
</evidence>
<name>A0A2N9HKE6_FAGSY</name>
<dbReference type="InterPro" id="IPR029472">
    <property type="entry name" value="Copia-like_N"/>
</dbReference>
<evidence type="ECO:0000313" key="14">
    <source>
        <dbReference type="EMBL" id="SPD12418.1"/>
    </source>
</evidence>
<keyword evidence="8 11" id="KW-1133">Transmembrane helix</keyword>
<evidence type="ECO:0008006" key="15">
    <source>
        <dbReference type="Google" id="ProtNLM"/>
    </source>
</evidence>
<dbReference type="Pfam" id="PF14244">
    <property type="entry name" value="Retrotran_gag_3"/>
    <property type="match status" value="1"/>
</dbReference>
<dbReference type="FunFam" id="3.40.50.300:FF:000532">
    <property type="entry name" value="ABC transporter G family member 34"/>
    <property type="match status" value="1"/>
</dbReference>
<evidence type="ECO:0000259" key="12">
    <source>
        <dbReference type="PROSITE" id="PS50893"/>
    </source>
</evidence>
<dbReference type="PANTHER" id="PTHR48040:SF47">
    <property type="entry name" value="ABC TRANSPORTER DOMAIN-CONTAINING PROTEIN"/>
    <property type="match status" value="1"/>
</dbReference>
<dbReference type="InterPro" id="IPR003439">
    <property type="entry name" value="ABC_transporter-like_ATP-bd"/>
</dbReference>
<dbReference type="SUPFAM" id="SSF56672">
    <property type="entry name" value="DNA/RNA polymerases"/>
    <property type="match status" value="1"/>
</dbReference>
<dbReference type="PROSITE" id="PS50994">
    <property type="entry name" value="INTEGRASE"/>
    <property type="match status" value="1"/>
</dbReference>
<dbReference type="Pfam" id="PF01061">
    <property type="entry name" value="ABC2_membrane"/>
    <property type="match status" value="1"/>
</dbReference>
<evidence type="ECO:0000256" key="10">
    <source>
        <dbReference type="SAM" id="MobiDB-lite"/>
    </source>
</evidence>
<keyword evidence="4 11" id="KW-0812">Transmembrane</keyword>
<dbReference type="FunFam" id="3.40.50.300:FF:002615">
    <property type="entry name" value="ABC transporter"/>
    <property type="match status" value="1"/>
</dbReference>
<evidence type="ECO:0000256" key="7">
    <source>
        <dbReference type="ARBA" id="ARBA00022840"/>
    </source>
</evidence>
<evidence type="ECO:0000256" key="1">
    <source>
        <dbReference type="ARBA" id="ARBA00004141"/>
    </source>
</evidence>
<comment type="similarity">
    <text evidence="2">Belongs to the ABC transporter superfamily. ABCG family. PDR (TC 3.A.1.205) subfamily.</text>
</comment>
<dbReference type="GO" id="GO:0003676">
    <property type="term" value="F:nucleic acid binding"/>
    <property type="evidence" value="ECO:0007669"/>
    <property type="project" value="InterPro"/>
</dbReference>
<dbReference type="GO" id="GO:0016020">
    <property type="term" value="C:membrane"/>
    <property type="evidence" value="ECO:0007669"/>
    <property type="project" value="UniProtKB-SubCell"/>
</dbReference>
<accession>A0A2N9HKE6</accession>
<dbReference type="InterPro" id="IPR003593">
    <property type="entry name" value="AAA+_ATPase"/>
</dbReference>
<dbReference type="Pfam" id="PF00005">
    <property type="entry name" value="ABC_tran"/>
    <property type="match status" value="2"/>
</dbReference>
<dbReference type="Pfam" id="PF03732">
    <property type="entry name" value="Retrotrans_gag"/>
    <property type="match status" value="1"/>
</dbReference>
<dbReference type="Pfam" id="PF07727">
    <property type="entry name" value="RVT_2"/>
    <property type="match status" value="1"/>
</dbReference>
<dbReference type="InterPro" id="IPR057670">
    <property type="entry name" value="SH3_retrovirus"/>
</dbReference>
<dbReference type="Pfam" id="PF19055">
    <property type="entry name" value="ABC2_membrane_7"/>
    <property type="match status" value="1"/>
</dbReference>
<dbReference type="GO" id="GO:0005524">
    <property type="term" value="F:ATP binding"/>
    <property type="evidence" value="ECO:0007669"/>
    <property type="project" value="UniProtKB-KW"/>
</dbReference>
<feature type="domain" description="Integrase catalytic" evidence="13">
    <location>
        <begin position="940"/>
        <end position="1102"/>
    </location>
</feature>
<dbReference type="InterPro" id="IPR027417">
    <property type="entry name" value="P-loop_NTPase"/>
</dbReference>
<dbReference type="EMBL" id="OIVN01003607">
    <property type="protein sequence ID" value="SPD12418.1"/>
    <property type="molecule type" value="Genomic_DNA"/>
</dbReference>
<dbReference type="SMART" id="SM00382">
    <property type="entry name" value="AAA"/>
    <property type="match status" value="2"/>
</dbReference>
<dbReference type="InterPro" id="IPR013581">
    <property type="entry name" value="PDR_assoc"/>
</dbReference>
<keyword evidence="3" id="KW-0813">Transport</keyword>
<feature type="transmembrane region" description="Helical" evidence="11">
    <location>
        <begin position="2007"/>
        <end position="2029"/>
    </location>
</feature>